<evidence type="ECO:0000256" key="3">
    <source>
        <dbReference type="RuleBase" id="RU000461"/>
    </source>
</evidence>
<accession>A0ABX3VKG7</accession>
<keyword evidence="3" id="KW-0408">Iron</keyword>
<dbReference type="PANTHER" id="PTHR24305">
    <property type="entry name" value="CYTOCHROME P450"/>
    <property type="match status" value="1"/>
</dbReference>
<dbReference type="EMBL" id="LQPK01000018">
    <property type="protein sequence ID" value="ORW30210.1"/>
    <property type="molecule type" value="Genomic_DNA"/>
</dbReference>
<dbReference type="CDD" id="cd11053">
    <property type="entry name" value="CYP110-like"/>
    <property type="match status" value="1"/>
</dbReference>
<dbReference type="PRINTS" id="PR00463">
    <property type="entry name" value="EP450I"/>
</dbReference>
<dbReference type="InterPro" id="IPR036396">
    <property type="entry name" value="Cyt_P450_sf"/>
</dbReference>
<dbReference type="InterPro" id="IPR050121">
    <property type="entry name" value="Cytochrome_P450_monoxygenase"/>
</dbReference>
<dbReference type="Proteomes" id="UP000193801">
    <property type="component" value="Unassembled WGS sequence"/>
</dbReference>
<name>A0ABX3VKG7_9MYCO</name>
<organism evidence="4 5">
    <name type="scientific">Mycobacterium paraense</name>
    <dbReference type="NCBI Taxonomy" id="767916"/>
    <lineage>
        <taxon>Bacteria</taxon>
        <taxon>Bacillati</taxon>
        <taxon>Actinomycetota</taxon>
        <taxon>Actinomycetes</taxon>
        <taxon>Mycobacteriales</taxon>
        <taxon>Mycobacteriaceae</taxon>
        <taxon>Mycobacterium</taxon>
        <taxon>Mycobacterium simiae complex</taxon>
    </lineage>
</organism>
<dbReference type="PROSITE" id="PS00086">
    <property type="entry name" value="CYTOCHROME_P450"/>
    <property type="match status" value="1"/>
</dbReference>
<sequence>MSDVVTAPPAVRLPPATRMPKLLQGIFFAVSRRWLIQRLARRHGNVFTVNIPIYGRVVVVGDWRLAKQVFTTSPEELGNIQPNLSRLFGSGSVFALDGDDHRRRRRLLAPPFHGKSMKNYEAIIEEETLRESAGWPEGAPVATLPSMMRITLNAILRAVFGAEGAELDELRRLIPPWVTLGSRLAALPKPERDYGRFSPWGRLAEWRRQYDVVLDRLIDAERADPHFDERTDVLALMLRSTYEDGSAMSRKDIGDELLTLLAAGHETTASTLGWAFERLSRHPDILAALVDEADNGGSELRQATILEVQRARTVIDFAARRVYPPVFQLGEWVIPHGDSIIISIAQIHNDPSVFPDPERFDPQRYVENKPSSFAWIPFGGGTRRCVGAAFANMEMDVVLRTVLRNFTIETTTEPGERWHSRGVAFTPKDGGRIVVHRR</sequence>
<protein>
    <submittedName>
        <fullName evidence="4">Cytochrome P450</fullName>
    </submittedName>
</protein>
<dbReference type="Gene3D" id="1.10.630.10">
    <property type="entry name" value="Cytochrome P450"/>
    <property type="match status" value="1"/>
</dbReference>
<keyword evidence="3" id="KW-0479">Metal-binding</keyword>
<dbReference type="Pfam" id="PF00067">
    <property type="entry name" value="p450"/>
    <property type="match status" value="1"/>
</dbReference>
<dbReference type="PANTHER" id="PTHR24305:SF166">
    <property type="entry name" value="CYTOCHROME P450 12A4, MITOCHONDRIAL-RELATED"/>
    <property type="match status" value="1"/>
</dbReference>
<dbReference type="PRINTS" id="PR00385">
    <property type="entry name" value="P450"/>
</dbReference>
<keyword evidence="3" id="KW-0349">Heme</keyword>
<dbReference type="SUPFAM" id="SSF48264">
    <property type="entry name" value="Cytochrome P450"/>
    <property type="match status" value="1"/>
</dbReference>
<comment type="cofactor">
    <cofactor evidence="1">
        <name>heme</name>
        <dbReference type="ChEBI" id="CHEBI:30413"/>
    </cofactor>
</comment>
<proteinExistence type="inferred from homology"/>
<evidence type="ECO:0000313" key="4">
    <source>
        <dbReference type="EMBL" id="ORW30210.1"/>
    </source>
</evidence>
<evidence type="ECO:0000313" key="5">
    <source>
        <dbReference type="Proteomes" id="UP000193801"/>
    </source>
</evidence>
<dbReference type="InterPro" id="IPR001128">
    <property type="entry name" value="Cyt_P450"/>
</dbReference>
<keyword evidence="5" id="KW-1185">Reference proteome</keyword>
<dbReference type="RefSeq" id="WP_085098768.1">
    <property type="nucleotide sequence ID" value="NZ_LQPK01000018.1"/>
</dbReference>
<comment type="caution">
    <text evidence="4">The sequence shown here is derived from an EMBL/GenBank/DDBJ whole genome shotgun (WGS) entry which is preliminary data.</text>
</comment>
<dbReference type="InterPro" id="IPR002401">
    <property type="entry name" value="Cyt_P450_E_grp-I"/>
</dbReference>
<keyword evidence="3" id="KW-0560">Oxidoreductase</keyword>
<evidence type="ECO:0000256" key="2">
    <source>
        <dbReference type="ARBA" id="ARBA00010617"/>
    </source>
</evidence>
<dbReference type="InterPro" id="IPR017972">
    <property type="entry name" value="Cyt_P450_CS"/>
</dbReference>
<reference evidence="4 5" key="1">
    <citation type="journal article" date="2015" name="Emerg. Microbes Infect.">
        <title>Characterization of 17 strains belonging to the Mycobacterium simiae complex and description of Mycobacterium paraense sp. nov.</title>
        <authorList>
            <person name="Fusco da Costa A.R."/>
            <person name="Fedrizzi T."/>
            <person name="Lopes M.L."/>
            <person name="Pecorari M."/>
            <person name="Oliveira da Costa W.L."/>
            <person name="Giacobazzi E."/>
            <person name="da Costa Bahia J.R."/>
            <person name="De Sanctis V."/>
            <person name="Batista Lima K.V."/>
            <person name="Bertorelli R."/>
            <person name="Grottola A."/>
            <person name="Fabio A."/>
            <person name="Mariottini A."/>
            <person name="Ferretti P."/>
            <person name="Di Leva F."/>
            <person name="Fregni Serpini G."/>
            <person name="Tagliazucchi S."/>
            <person name="Rumpianesi F."/>
            <person name="Jousson O."/>
            <person name="Segata N."/>
            <person name="Tortoli E."/>
        </authorList>
    </citation>
    <scope>NUCLEOTIDE SEQUENCE [LARGE SCALE GENOMIC DNA]</scope>
    <source>
        <strain evidence="4 5">FI-07156</strain>
    </source>
</reference>
<keyword evidence="3" id="KW-0503">Monooxygenase</keyword>
<evidence type="ECO:0000256" key="1">
    <source>
        <dbReference type="ARBA" id="ARBA00001971"/>
    </source>
</evidence>
<comment type="similarity">
    <text evidence="2 3">Belongs to the cytochrome P450 family.</text>
</comment>
<gene>
    <name evidence="4" type="ORF">AWB91_21700</name>
</gene>